<dbReference type="EMBL" id="ANIY01000796">
    <property type="protein sequence ID" value="ETP51501.1"/>
    <property type="molecule type" value="Genomic_DNA"/>
</dbReference>
<name>W2ZWZ7_PHYNI</name>
<dbReference type="AlphaFoldDB" id="W2ZWZ7"/>
<proteinExistence type="predicted"/>
<gene>
    <name evidence="1" type="ORF">F442_03382</name>
</gene>
<evidence type="ECO:0000313" key="2">
    <source>
        <dbReference type="Proteomes" id="UP000018948"/>
    </source>
</evidence>
<dbReference type="Proteomes" id="UP000018948">
    <property type="component" value="Unassembled WGS sequence"/>
</dbReference>
<organism evidence="1 2">
    <name type="scientific">Phytophthora nicotianae P10297</name>
    <dbReference type="NCBI Taxonomy" id="1317064"/>
    <lineage>
        <taxon>Eukaryota</taxon>
        <taxon>Sar</taxon>
        <taxon>Stramenopiles</taxon>
        <taxon>Oomycota</taxon>
        <taxon>Peronosporomycetes</taxon>
        <taxon>Peronosporales</taxon>
        <taxon>Peronosporaceae</taxon>
        <taxon>Phytophthora</taxon>
    </lineage>
</organism>
<reference evidence="1 2" key="1">
    <citation type="submission" date="2013-11" db="EMBL/GenBank/DDBJ databases">
        <title>The Genome Sequence of Phytophthora parasitica P10297.</title>
        <authorList>
            <consortium name="The Broad Institute Genomics Platform"/>
            <person name="Russ C."/>
            <person name="Tyler B."/>
            <person name="Panabieres F."/>
            <person name="Shan W."/>
            <person name="Tripathy S."/>
            <person name="Grunwald N."/>
            <person name="Machado M."/>
            <person name="Johnson C.S."/>
            <person name="Walker B."/>
            <person name="Young S.K."/>
            <person name="Zeng Q."/>
            <person name="Gargeya S."/>
            <person name="Fitzgerald M."/>
            <person name="Haas B."/>
            <person name="Abouelleil A."/>
            <person name="Allen A.W."/>
            <person name="Alvarado L."/>
            <person name="Arachchi H.M."/>
            <person name="Berlin A.M."/>
            <person name="Chapman S.B."/>
            <person name="Gainer-Dewar J."/>
            <person name="Goldberg J."/>
            <person name="Griggs A."/>
            <person name="Gujja S."/>
            <person name="Hansen M."/>
            <person name="Howarth C."/>
            <person name="Imamovic A."/>
            <person name="Ireland A."/>
            <person name="Larimer J."/>
            <person name="McCowan C."/>
            <person name="Murphy C."/>
            <person name="Pearson M."/>
            <person name="Poon T.W."/>
            <person name="Priest M."/>
            <person name="Roberts A."/>
            <person name="Saif S."/>
            <person name="Shea T."/>
            <person name="Sisk P."/>
            <person name="Sykes S."/>
            <person name="Wortman J."/>
            <person name="Nusbaum C."/>
            <person name="Birren B."/>
        </authorList>
    </citation>
    <scope>NUCLEOTIDE SEQUENCE [LARGE SCALE GENOMIC DNA]</scope>
    <source>
        <strain evidence="1 2">P10297</strain>
    </source>
</reference>
<evidence type="ECO:0000313" key="1">
    <source>
        <dbReference type="EMBL" id="ETP51501.1"/>
    </source>
</evidence>
<sequence>MSYSRTKTQFAIPPPCTWHNCARHLMMRFKPTPESSSAASTQAHVCSVQMWQVATDSVPTDVNERQGMRAGRGSTGRTTIRHIFLSFFEDRLNDMSIRFGQMQLLNNY</sequence>
<accession>W2ZWZ7</accession>
<comment type="caution">
    <text evidence="1">The sequence shown here is derived from an EMBL/GenBank/DDBJ whole genome shotgun (WGS) entry which is preliminary data.</text>
</comment>
<protein>
    <submittedName>
        <fullName evidence="1">Uncharacterized protein</fullName>
    </submittedName>
</protein>